<protein>
    <recommendedName>
        <fullName evidence="4">F-box domain-containing protein</fullName>
    </recommendedName>
</protein>
<evidence type="ECO:0008006" key="4">
    <source>
        <dbReference type="Google" id="ProtNLM"/>
    </source>
</evidence>
<dbReference type="InterPro" id="IPR032675">
    <property type="entry name" value="LRR_dom_sf"/>
</dbReference>
<reference evidence="2" key="2">
    <citation type="journal article" name="Front. Microbiol.">
        <title>Degradative Capacity of Two Strains of Rhodonia placenta: From Phenotype to Genotype.</title>
        <authorList>
            <person name="Kolle M."/>
            <person name="Horta M.A.C."/>
            <person name="Nowrousian M."/>
            <person name="Ohm R.A."/>
            <person name="Benz J.P."/>
            <person name="Pilgard A."/>
        </authorList>
    </citation>
    <scope>NUCLEOTIDE SEQUENCE</scope>
    <source>
        <strain evidence="2">FPRL280</strain>
    </source>
</reference>
<proteinExistence type="predicted"/>
<feature type="region of interest" description="Disordered" evidence="1">
    <location>
        <begin position="463"/>
        <end position="488"/>
    </location>
</feature>
<sequence length="488" mass="55506">MPIEIFSLIIESGFEESDSLMRVRFVLRAASVSRAWRQLVLSTPSLWTTIHVSLPYRPPITFLSTMLERSRALTLDIDIDWVHPGVPYLRQPVSQDLPEPDADYIHGVMNLLTGHMVRWRSLDMCTDYDEPETNLLPLLIGTAPVLKTFHLFYEDTFLSSEEEEEDAAVDFRRFAAPHLDFLHLESLPSCEDLASAIKQFPSVTEVTWYEKLEPCLRYEGPQLMQIFEPLRALRRLNLGALGFEDWDAWPPSDTVVQTSLPALEVIEFCDTAYHIVGDILANILAPCLRQVNILDAQHVDDIGSTFQGFFNHSTRFPHLHSLVLEVSPPSIGCIPDAGSLWAVFGFFRSIRIVACEYRRCYLEDILRSLSFAHTDGWYFPRLKRLTAEAEAPGEGVTRLETLKVYGKVPIDQSAVDDLKKAVSTLKWTSGKPNWDVDKYPFGQYHGIELKPSVSPEANCDLEPERRLNWNPDSELDQEGIIRKAQSPS</sequence>
<evidence type="ECO:0000256" key="1">
    <source>
        <dbReference type="SAM" id="MobiDB-lite"/>
    </source>
</evidence>
<dbReference type="AlphaFoldDB" id="A0A8H7NYH2"/>
<evidence type="ECO:0000313" key="2">
    <source>
        <dbReference type="EMBL" id="KAF9809243.1"/>
    </source>
</evidence>
<dbReference type="InterPro" id="IPR036047">
    <property type="entry name" value="F-box-like_dom_sf"/>
</dbReference>
<accession>A0A8H7NYH2</accession>
<dbReference type="SUPFAM" id="SSF81383">
    <property type="entry name" value="F-box domain"/>
    <property type="match status" value="1"/>
</dbReference>
<dbReference type="Proteomes" id="UP000639403">
    <property type="component" value="Unassembled WGS sequence"/>
</dbReference>
<dbReference type="EMBL" id="JADOXO010000212">
    <property type="protein sequence ID" value="KAF9809243.1"/>
    <property type="molecule type" value="Genomic_DNA"/>
</dbReference>
<comment type="caution">
    <text evidence="2">The sequence shown here is derived from an EMBL/GenBank/DDBJ whole genome shotgun (WGS) entry which is preliminary data.</text>
</comment>
<name>A0A8H7NYH2_9APHY</name>
<organism evidence="2 3">
    <name type="scientific">Rhodonia placenta</name>
    <dbReference type="NCBI Taxonomy" id="104341"/>
    <lineage>
        <taxon>Eukaryota</taxon>
        <taxon>Fungi</taxon>
        <taxon>Dikarya</taxon>
        <taxon>Basidiomycota</taxon>
        <taxon>Agaricomycotina</taxon>
        <taxon>Agaricomycetes</taxon>
        <taxon>Polyporales</taxon>
        <taxon>Adustoporiaceae</taxon>
        <taxon>Rhodonia</taxon>
    </lineage>
</organism>
<gene>
    <name evidence="2" type="ORF">IEO21_07472</name>
</gene>
<reference evidence="2" key="1">
    <citation type="submission" date="2020-11" db="EMBL/GenBank/DDBJ databases">
        <authorList>
            <person name="Koelle M."/>
            <person name="Horta M.A.C."/>
            <person name="Nowrousian M."/>
            <person name="Ohm R.A."/>
            <person name="Benz P."/>
            <person name="Pilgard A."/>
        </authorList>
    </citation>
    <scope>NUCLEOTIDE SEQUENCE</scope>
    <source>
        <strain evidence="2">FPRL280</strain>
    </source>
</reference>
<dbReference type="Gene3D" id="1.20.1280.50">
    <property type="match status" value="1"/>
</dbReference>
<dbReference type="Gene3D" id="3.80.10.10">
    <property type="entry name" value="Ribonuclease Inhibitor"/>
    <property type="match status" value="1"/>
</dbReference>
<evidence type="ECO:0000313" key="3">
    <source>
        <dbReference type="Proteomes" id="UP000639403"/>
    </source>
</evidence>